<keyword evidence="2" id="KW-1185">Reference proteome</keyword>
<dbReference type="InterPro" id="IPR000573">
    <property type="entry name" value="AconitaseA/IPMdHydase_ssu_swvl"/>
</dbReference>
<dbReference type="PANTHER" id="PTHR11670">
    <property type="entry name" value="ACONITASE/IRON-RESPONSIVE ELEMENT FAMILY MEMBER"/>
    <property type="match status" value="1"/>
</dbReference>
<name>A0A1I7X8F4_HETBA</name>
<dbReference type="InterPro" id="IPR015928">
    <property type="entry name" value="Aconitase/3IPM_dehydase_swvl"/>
</dbReference>
<dbReference type="InterPro" id="IPR006249">
    <property type="entry name" value="Aconitase/IRP2"/>
</dbReference>
<sequence>MSPAARFLASRGLVPNNFNTYGARRGNDEVMTRGTFANIRLVNKLASKVGPQTLHVPSGEELDVYDVAEKYRKEGYPSYKLLIFLSLKVIILAGKEYGNGSSRDWAAKGPFLLGVKAVIAECIERIHRSNLVGMGIIPLEYKFFFRSICFFHLNYLYNIIFPV</sequence>
<dbReference type="SUPFAM" id="SSF52016">
    <property type="entry name" value="LeuD/IlvD-like"/>
    <property type="match status" value="1"/>
</dbReference>
<feature type="domain" description="Aconitase A/isopropylmalate dehydratase small subunit swivel" evidence="1">
    <location>
        <begin position="5"/>
        <end position="142"/>
    </location>
</feature>
<evidence type="ECO:0000313" key="3">
    <source>
        <dbReference type="WBParaSite" id="Hba_13925"/>
    </source>
</evidence>
<proteinExistence type="predicted"/>
<reference evidence="3" key="1">
    <citation type="submission" date="2016-11" db="UniProtKB">
        <authorList>
            <consortium name="WormBaseParasite"/>
        </authorList>
    </citation>
    <scope>IDENTIFICATION</scope>
</reference>
<organism evidence="2 3">
    <name type="scientific">Heterorhabditis bacteriophora</name>
    <name type="common">Entomopathogenic nematode worm</name>
    <dbReference type="NCBI Taxonomy" id="37862"/>
    <lineage>
        <taxon>Eukaryota</taxon>
        <taxon>Metazoa</taxon>
        <taxon>Ecdysozoa</taxon>
        <taxon>Nematoda</taxon>
        <taxon>Chromadorea</taxon>
        <taxon>Rhabditida</taxon>
        <taxon>Rhabditina</taxon>
        <taxon>Rhabditomorpha</taxon>
        <taxon>Strongyloidea</taxon>
        <taxon>Heterorhabditidae</taxon>
        <taxon>Heterorhabditis</taxon>
    </lineage>
</organism>
<evidence type="ECO:0000313" key="2">
    <source>
        <dbReference type="Proteomes" id="UP000095283"/>
    </source>
</evidence>
<dbReference type="AlphaFoldDB" id="A0A1I7X8F4"/>
<dbReference type="Pfam" id="PF00694">
    <property type="entry name" value="Aconitase_C"/>
    <property type="match status" value="1"/>
</dbReference>
<protein>
    <submittedName>
        <fullName evidence="3">Aconitate hydratase</fullName>
    </submittedName>
</protein>
<dbReference type="Proteomes" id="UP000095283">
    <property type="component" value="Unplaced"/>
</dbReference>
<dbReference type="Gene3D" id="3.20.19.10">
    <property type="entry name" value="Aconitase, domain 4"/>
    <property type="match status" value="1"/>
</dbReference>
<accession>A0A1I7X8F4</accession>
<evidence type="ECO:0000259" key="1">
    <source>
        <dbReference type="Pfam" id="PF00694"/>
    </source>
</evidence>
<dbReference type="WBParaSite" id="Hba_13925">
    <property type="protein sequence ID" value="Hba_13925"/>
    <property type="gene ID" value="Hba_13925"/>
</dbReference>